<reference evidence="1" key="1">
    <citation type="submission" date="2021-12" db="EMBL/GenBank/DDBJ databases">
        <authorList>
            <person name="Zaccaron A."/>
            <person name="Stergiopoulos I."/>
        </authorList>
    </citation>
    <scope>NUCLEOTIDE SEQUENCE</scope>
    <source>
        <strain evidence="1">Race5_Kim</strain>
    </source>
</reference>
<evidence type="ECO:0000313" key="2">
    <source>
        <dbReference type="Proteomes" id="UP000756132"/>
    </source>
</evidence>
<name>A0A9Q8PFZ9_PASFU</name>
<protein>
    <submittedName>
        <fullName evidence="1">Uncharacterized protein</fullName>
    </submittedName>
</protein>
<proteinExistence type="predicted"/>
<dbReference type="RefSeq" id="XP_047766073.1">
    <property type="nucleotide sequence ID" value="XM_047908761.1"/>
</dbReference>
<dbReference type="Proteomes" id="UP000756132">
    <property type="component" value="Chromosome 9"/>
</dbReference>
<dbReference type="AlphaFoldDB" id="A0A9Q8PFZ9"/>
<sequence>MSRSIRTQSSVASFRTAKSQLSSEKNDSASLVDLYAPVTRDFALQPLAIPARTSSLALRSSQVTSPQDEHEDTKTSRAELQPLIGCFDQVQDQRNMITVYLTWPAFPKGQARTAATEAARYAVVRELQMLLELEHPIGHLRLELVDPRRAYHEETVRLLIQLGFTGFVSRGSGSAREMWKAGRCPLFPDSMRVHALRIAPQTKAGKSESSAVAKPQ</sequence>
<gene>
    <name evidence="1" type="ORF">CLAFUR5_09613</name>
</gene>
<keyword evidence="2" id="KW-1185">Reference proteome</keyword>
<dbReference type="GeneID" id="71989491"/>
<evidence type="ECO:0000313" key="1">
    <source>
        <dbReference type="EMBL" id="UJO21707.1"/>
    </source>
</evidence>
<dbReference type="KEGG" id="ffu:CLAFUR5_09613"/>
<reference evidence="1" key="2">
    <citation type="journal article" date="2022" name="Microb. Genom.">
        <title>A chromosome-scale genome assembly of the tomato pathogen Cladosporium fulvum reveals a compartmentalized genome architecture and the presence of a dispensable chromosome.</title>
        <authorList>
            <person name="Zaccaron A.Z."/>
            <person name="Chen L.H."/>
            <person name="Samaras A."/>
            <person name="Stergiopoulos I."/>
        </authorList>
    </citation>
    <scope>NUCLEOTIDE SEQUENCE</scope>
    <source>
        <strain evidence="1">Race5_Kim</strain>
    </source>
</reference>
<accession>A0A9Q8PFZ9</accession>
<dbReference type="EMBL" id="CP090171">
    <property type="protein sequence ID" value="UJO21707.1"/>
    <property type="molecule type" value="Genomic_DNA"/>
</dbReference>
<organism evidence="1 2">
    <name type="scientific">Passalora fulva</name>
    <name type="common">Tomato leaf mold</name>
    <name type="synonym">Cladosporium fulvum</name>
    <dbReference type="NCBI Taxonomy" id="5499"/>
    <lineage>
        <taxon>Eukaryota</taxon>
        <taxon>Fungi</taxon>
        <taxon>Dikarya</taxon>
        <taxon>Ascomycota</taxon>
        <taxon>Pezizomycotina</taxon>
        <taxon>Dothideomycetes</taxon>
        <taxon>Dothideomycetidae</taxon>
        <taxon>Mycosphaerellales</taxon>
        <taxon>Mycosphaerellaceae</taxon>
        <taxon>Fulvia</taxon>
    </lineage>
</organism>